<evidence type="ECO:0000256" key="1">
    <source>
        <dbReference type="ARBA" id="ARBA00023239"/>
    </source>
</evidence>
<dbReference type="GO" id="GO:0016787">
    <property type="term" value="F:hydrolase activity"/>
    <property type="evidence" value="ECO:0007669"/>
    <property type="project" value="InterPro"/>
</dbReference>
<dbReference type="EMBL" id="CP127295">
    <property type="protein sequence ID" value="WIX98683.1"/>
    <property type="molecule type" value="Genomic_DNA"/>
</dbReference>
<dbReference type="Pfam" id="PF04909">
    <property type="entry name" value="Amidohydro_2"/>
    <property type="match status" value="1"/>
</dbReference>
<dbReference type="AlphaFoldDB" id="A0A9Y2JKT4"/>
<dbReference type="KEGG" id="amog:QRX60_32055"/>
<dbReference type="InterPro" id="IPR006680">
    <property type="entry name" value="Amidohydro-rel"/>
</dbReference>
<evidence type="ECO:0000313" key="3">
    <source>
        <dbReference type="EMBL" id="WIX98683.1"/>
    </source>
</evidence>
<dbReference type="PANTHER" id="PTHR21240">
    <property type="entry name" value="2-AMINO-3-CARBOXYLMUCONATE-6-SEMIALDEHYDE DECARBOXYLASE"/>
    <property type="match status" value="1"/>
</dbReference>
<dbReference type="Proteomes" id="UP001239397">
    <property type="component" value="Chromosome"/>
</dbReference>
<keyword evidence="4" id="KW-1185">Reference proteome</keyword>
<sequence length="326" mass="35894">MRVVDSHFHWFPRSHFETMAARSAYPRTERVGDGYRYRYHDGRGFIPLPAIWFDLELGLETARAATGPDTVVVCTTGVLAGMLDQMPATEALDEAHAYNEEIAKAQRTHAGRFFGTAAVPLQDTSAALAVLDHAVRSLDLRGVNLPSMIGEETVDQERLEPFYARVAELGVPLIIHPTDLAFNDVLTGYADGLQRSLGRLLDSSVTVLRLIFSGVMERHPSLRVVQTHAGGLLPYQAGRIDKNARIEGLPALPSHYLRRIFVDTVAPQALTIRTALEYYGADNVLYGTDHPCWSPRAAVAVLDEADLDDEVRAKIYTNAASVFPLG</sequence>
<dbReference type="RefSeq" id="WP_285995167.1">
    <property type="nucleotide sequence ID" value="NZ_CP127295.1"/>
</dbReference>
<dbReference type="GO" id="GO:0016831">
    <property type="term" value="F:carboxy-lyase activity"/>
    <property type="evidence" value="ECO:0007669"/>
    <property type="project" value="InterPro"/>
</dbReference>
<accession>A0A9Y2JKT4</accession>
<dbReference type="GO" id="GO:0019748">
    <property type="term" value="P:secondary metabolic process"/>
    <property type="evidence" value="ECO:0007669"/>
    <property type="project" value="TreeGrafter"/>
</dbReference>
<dbReference type="GO" id="GO:0005737">
    <property type="term" value="C:cytoplasm"/>
    <property type="evidence" value="ECO:0007669"/>
    <property type="project" value="TreeGrafter"/>
</dbReference>
<dbReference type="InterPro" id="IPR032465">
    <property type="entry name" value="ACMSD"/>
</dbReference>
<protein>
    <submittedName>
        <fullName evidence="3">Amidohydrolase family protein</fullName>
    </submittedName>
</protein>
<dbReference type="SUPFAM" id="SSF51556">
    <property type="entry name" value="Metallo-dependent hydrolases"/>
    <property type="match status" value="1"/>
</dbReference>
<dbReference type="InterPro" id="IPR032466">
    <property type="entry name" value="Metal_Hydrolase"/>
</dbReference>
<proteinExistence type="predicted"/>
<name>A0A9Y2JKT4_9PSEU</name>
<evidence type="ECO:0000313" key="4">
    <source>
        <dbReference type="Proteomes" id="UP001239397"/>
    </source>
</evidence>
<reference evidence="3 4" key="1">
    <citation type="submission" date="2023-06" db="EMBL/GenBank/DDBJ databases">
        <authorList>
            <person name="Oyuntsetseg B."/>
            <person name="Kim S.B."/>
        </authorList>
    </citation>
    <scope>NUCLEOTIDE SEQUENCE [LARGE SCALE GENOMIC DNA]</scope>
    <source>
        <strain evidence="3 4">4-36</strain>
    </source>
</reference>
<organism evidence="3 4">
    <name type="scientific">Amycolatopsis mongoliensis</name>
    <dbReference type="NCBI Taxonomy" id="715475"/>
    <lineage>
        <taxon>Bacteria</taxon>
        <taxon>Bacillati</taxon>
        <taxon>Actinomycetota</taxon>
        <taxon>Actinomycetes</taxon>
        <taxon>Pseudonocardiales</taxon>
        <taxon>Pseudonocardiaceae</taxon>
        <taxon>Amycolatopsis</taxon>
    </lineage>
</organism>
<dbReference type="PANTHER" id="PTHR21240:SF28">
    <property type="entry name" value="ISO-OROTATE DECARBOXYLASE (EUROFUNG)"/>
    <property type="match status" value="1"/>
</dbReference>
<evidence type="ECO:0000259" key="2">
    <source>
        <dbReference type="Pfam" id="PF04909"/>
    </source>
</evidence>
<feature type="domain" description="Amidohydrolase-related" evidence="2">
    <location>
        <begin position="76"/>
        <end position="325"/>
    </location>
</feature>
<dbReference type="Gene3D" id="3.20.20.140">
    <property type="entry name" value="Metal-dependent hydrolases"/>
    <property type="match status" value="1"/>
</dbReference>
<keyword evidence="1" id="KW-0456">Lyase</keyword>
<gene>
    <name evidence="3" type="ORF">QRX60_32055</name>
</gene>